<evidence type="ECO:0000256" key="1">
    <source>
        <dbReference type="ARBA" id="ARBA00005417"/>
    </source>
</evidence>
<accession>A0A238JPY8</accession>
<dbReference type="OrthoDB" id="9802264at2"/>
<keyword evidence="3" id="KW-0547">Nucleotide-binding</keyword>
<dbReference type="PROSITE" id="PS50893">
    <property type="entry name" value="ABC_TRANSPORTER_2"/>
    <property type="match status" value="1"/>
</dbReference>
<evidence type="ECO:0000259" key="5">
    <source>
        <dbReference type="PROSITE" id="PS50893"/>
    </source>
</evidence>
<dbReference type="AlphaFoldDB" id="A0A238JPY8"/>
<dbReference type="SUPFAM" id="SSF52540">
    <property type="entry name" value="P-loop containing nucleoside triphosphate hydrolases"/>
    <property type="match status" value="1"/>
</dbReference>
<dbReference type="InterPro" id="IPR017871">
    <property type="entry name" value="ABC_transporter-like_CS"/>
</dbReference>
<feature type="domain" description="ABC transporter" evidence="5">
    <location>
        <begin position="1"/>
        <end position="186"/>
    </location>
</feature>
<dbReference type="PROSITE" id="PS00211">
    <property type="entry name" value="ABC_TRANSPORTER_1"/>
    <property type="match status" value="1"/>
</dbReference>
<dbReference type="InterPro" id="IPR027417">
    <property type="entry name" value="P-loop_NTPase"/>
</dbReference>
<evidence type="ECO:0000256" key="4">
    <source>
        <dbReference type="ARBA" id="ARBA00022840"/>
    </source>
</evidence>
<keyword evidence="4 6" id="KW-0067">ATP-binding</keyword>
<evidence type="ECO:0000313" key="6">
    <source>
        <dbReference type="EMBL" id="SMX32605.1"/>
    </source>
</evidence>
<dbReference type="InterPro" id="IPR050166">
    <property type="entry name" value="ABC_transporter_ATP-bind"/>
</dbReference>
<keyword evidence="2" id="KW-0813">Transport</keyword>
<dbReference type="InterPro" id="IPR003439">
    <property type="entry name" value="ABC_transporter-like_ATP-bd"/>
</dbReference>
<proteinExistence type="inferred from homology"/>
<dbReference type="GO" id="GO:0016887">
    <property type="term" value="F:ATP hydrolysis activity"/>
    <property type="evidence" value="ECO:0007669"/>
    <property type="project" value="InterPro"/>
</dbReference>
<dbReference type="PANTHER" id="PTHR42788">
    <property type="entry name" value="TAURINE IMPORT ATP-BINDING PROTEIN-RELATED"/>
    <property type="match status" value="1"/>
</dbReference>
<comment type="similarity">
    <text evidence="1">Belongs to the ABC transporter superfamily.</text>
</comment>
<reference evidence="6 7" key="1">
    <citation type="submission" date="2017-05" db="EMBL/GenBank/DDBJ databases">
        <authorList>
            <person name="Song R."/>
            <person name="Chenine A.L."/>
            <person name="Ruprecht R.M."/>
        </authorList>
    </citation>
    <scope>NUCLEOTIDE SEQUENCE [LARGE SCALE GENOMIC DNA]</scope>
    <source>
        <strain evidence="6 7">CECT 8663</strain>
    </source>
</reference>
<sequence length="186" mass="19734">MSGRAILGALDLSLFKGETVALTGPSGVGKTTLLRTIAGLENSHSGTITTPPNTAMVFQEPTLLKWRSLADNLMIPLKISQEKAEHTLASVGLAGRGADFPTQLSLGQQRRLSLARAFAADPDLMLLDEPFVSLDDALADEMMGLFESLQAGSDIATLIVTHSEREAKRLASRVLVLSGSPAVLRP</sequence>
<dbReference type="EC" id="3.6.3.-" evidence="6"/>
<evidence type="ECO:0000313" key="7">
    <source>
        <dbReference type="Proteomes" id="UP000220836"/>
    </source>
</evidence>
<dbReference type="SMART" id="SM00382">
    <property type="entry name" value="AAA"/>
    <property type="match status" value="1"/>
</dbReference>
<name>A0A238JPY8_9RHOB</name>
<dbReference type="PANTHER" id="PTHR42788:SF19">
    <property type="entry name" value="ALIPHATIC SULFONATES IMPORT ATP-BINDING PROTEIN SSUB 2"/>
    <property type="match status" value="1"/>
</dbReference>
<organism evidence="6 7">
    <name type="scientific">Pelagimonas varians</name>
    <dbReference type="NCBI Taxonomy" id="696760"/>
    <lineage>
        <taxon>Bacteria</taxon>
        <taxon>Pseudomonadati</taxon>
        <taxon>Pseudomonadota</taxon>
        <taxon>Alphaproteobacteria</taxon>
        <taxon>Rhodobacterales</taxon>
        <taxon>Roseobacteraceae</taxon>
        <taxon>Pelagimonas</taxon>
    </lineage>
</organism>
<keyword evidence="6" id="KW-0378">Hydrolase</keyword>
<dbReference type="InterPro" id="IPR003593">
    <property type="entry name" value="AAA+_ATPase"/>
</dbReference>
<dbReference type="Gene3D" id="3.40.50.300">
    <property type="entry name" value="P-loop containing nucleotide triphosphate hydrolases"/>
    <property type="match status" value="1"/>
</dbReference>
<gene>
    <name evidence="6" type="primary">ssuB_1</name>
    <name evidence="6" type="ORF">PEV8663_00070</name>
</gene>
<dbReference type="Pfam" id="PF00005">
    <property type="entry name" value="ABC_tran"/>
    <property type="match status" value="1"/>
</dbReference>
<dbReference type="EMBL" id="FXYH01000001">
    <property type="protein sequence ID" value="SMX32605.1"/>
    <property type="molecule type" value="Genomic_DNA"/>
</dbReference>
<evidence type="ECO:0000256" key="2">
    <source>
        <dbReference type="ARBA" id="ARBA00022448"/>
    </source>
</evidence>
<protein>
    <submittedName>
        <fullName evidence="6">Aliphatic sulfonates import ATP-binding protein SsuB</fullName>
        <ecNumber evidence="6">3.6.3.-</ecNumber>
    </submittedName>
</protein>
<keyword evidence="7" id="KW-1185">Reference proteome</keyword>
<dbReference type="GO" id="GO:0005524">
    <property type="term" value="F:ATP binding"/>
    <property type="evidence" value="ECO:0007669"/>
    <property type="project" value="UniProtKB-KW"/>
</dbReference>
<dbReference type="Proteomes" id="UP000220836">
    <property type="component" value="Unassembled WGS sequence"/>
</dbReference>
<evidence type="ECO:0000256" key="3">
    <source>
        <dbReference type="ARBA" id="ARBA00022741"/>
    </source>
</evidence>